<dbReference type="AlphaFoldDB" id="X1A3A5"/>
<dbReference type="PANTHER" id="PTHR11806:SF0">
    <property type="entry name" value="PROTEIN MTO1 HOMOLOG, MITOCHONDRIAL"/>
    <property type="match status" value="1"/>
</dbReference>
<comment type="cofactor">
    <cofactor evidence="1">
        <name>FAD</name>
        <dbReference type="ChEBI" id="CHEBI:57692"/>
    </cofactor>
</comment>
<name>X1A3A5_9ZZZZ</name>
<evidence type="ECO:0000313" key="5">
    <source>
        <dbReference type="EMBL" id="GAG76244.1"/>
    </source>
</evidence>
<sequence length="289" mass="31529">MNTTNDYDVIVVGAGHAGCEAACAVSAMGLSTCLITINLETIAQMSCNPAIGGLAKGHLVREIDALGGIMGILADETGIQFRLLNRSRGGAVQAPRAQSDKALYRTYMKKHLEKTQNLALFQGIVTEVITKNNKACGINTLEGNKLNAGAIIVTPGTFLNGLIHIGTHNYSAGRANEPASRKLGDHLKKMGLRIFRLKTGTPMRLHRETIDWDQFKAQPGDKNPVCFSFRTKRKLKNKVDCYLGYTNSETHKIINNNLDKSPLYSGIITGIGPRYCPSIEVKVVQFPHH</sequence>
<reference evidence="5" key="1">
    <citation type="journal article" date="2014" name="Front. Microbiol.">
        <title>High frequency of phylogenetically diverse reductive dehalogenase-homologous genes in deep subseafloor sedimentary metagenomes.</title>
        <authorList>
            <person name="Kawai M."/>
            <person name="Futagami T."/>
            <person name="Toyoda A."/>
            <person name="Takaki Y."/>
            <person name="Nishi S."/>
            <person name="Hori S."/>
            <person name="Arai W."/>
            <person name="Tsubouchi T."/>
            <person name="Morono Y."/>
            <person name="Uchiyama I."/>
            <person name="Ito T."/>
            <person name="Fujiyama A."/>
            <person name="Inagaki F."/>
            <person name="Takami H."/>
        </authorList>
    </citation>
    <scope>NUCLEOTIDE SEQUENCE</scope>
    <source>
        <strain evidence="5">Expedition CK06-06</strain>
    </source>
</reference>
<comment type="caution">
    <text evidence="5">The sequence shown here is derived from an EMBL/GenBank/DDBJ whole genome shotgun (WGS) entry which is preliminary data.</text>
</comment>
<dbReference type="InterPro" id="IPR002218">
    <property type="entry name" value="MnmG-rel"/>
</dbReference>
<keyword evidence="3" id="KW-0274">FAD</keyword>
<feature type="non-terminal residue" evidence="5">
    <location>
        <position position="289"/>
    </location>
</feature>
<dbReference type="SUPFAM" id="SSF51905">
    <property type="entry name" value="FAD/NAD(P)-binding domain"/>
    <property type="match status" value="1"/>
</dbReference>
<dbReference type="PANTHER" id="PTHR11806">
    <property type="entry name" value="GLUCOSE INHIBITED DIVISION PROTEIN A"/>
    <property type="match status" value="1"/>
</dbReference>
<evidence type="ECO:0000259" key="4">
    <source>
        <dbReference type="Pfam" id="PF01134"/>
    </source>
</evidence>
<dbReference type="InterPro" id="IPR040131">
    <property type="entry name" value="MnmG_N"/>
</dbReference>
<dbReference type="Pfam" id="PF01134">
    <property type="entry name" value="GIDA"/>
    <property type="match status" value="1"/>
</dbReference>
<dbReference type="GO" id="GO:0002098">
    <property type="term" value="P:tRNA wobble uridine modification"/>
    <property type="evidence" value="ECO:0007669"/>
    <property type="project" value="TreeGrafter"/>
</dbReference>
<dbReference type="GO" id="GO:0005829">
    <property type="term" value="C:cytosol"/>
    <property type="evidence" value="ECO:0007669"/>
    <property type="project" value="TreeGrafter"/>
</dbReference>
<gene>
    <name evidence="5" type="ORF">S01H4_35087</name>
</gene>
<evidence type="ECO:0000256" key="1">
    <source>
        <dbReference type="ARBA" id="ARBA00001974"/>
    </source>
</evidence>
<keyword evidence="2" id="KW-0285">Flavoprotein</keyword>
<dbReference type="Gene3D" id="3.50.50.60">
    <property type="entry name" value="FAD/NAD(P)-binding domain"/>
    <property type="match status" value="1"/>
</dbReference>
<accession>X1A3A5</accession>
<proteinExistence type="predicted"/>
<feature type="domain" description="MnmG N-terminal" evidence="4">
    <location>
        <begin position="8"/>
        <end position="288"/>
    </location>
</feature>
<dbReference type="GO" id="GO:0050660">
    <property type="term" value="F:flavin adenine dinucleotide binding"/>
    <property type="evidence" value="ECO:0007669"/>
    <property type="project" value="InterPro"/>
</dbReference>
<evidence type="ECO:0000256" key="2">
    <source>
        <dbReference type="ARBA" id="ARBA00022630"/>
    </source>
</evidence>
<dbReference type="InterPro" id="IPR036188">
    <property type="entry name" value="FAD/NAD-bd_sf"/>
</dbReference>
<organism evidence="5">
    <name type="scientific">marine sediment metagenome</name>
    <dbReference type="NCBI Taxonomy" id="412755"/>
    <lineage>
        <taxon>unclassified sequences</taxon>
        <taxon>metagenomes</taxon>
        <taxon>ecological metagenomes</taxon>
    </lineage>
</organism>
<protein>
    <recommendedName>
        <fullName evidence="4">MnmG N-terminal domain-containing protein</fullName>
    </recommendedName>
</protein>
<dbReference type="GO" id="GO:0030488">
    <property type="term" value="P:tRNA methylation"/>
    <property type="evidence" value="ECO:0007669"/>
    <property type="project" value="TreeGrafter"/>
</dbReference>
<evidence type="ECO:0000256" key="3">
    <source>
        <dbReference type="ARBA" id="ARBA00022827"/>
    </source>
</evidence>
<dbReference type="EMBL" id="BART01018617">
    <property type="protein sequence ID" value="GAG76244.1"/>
    <property type="molecule type" value="Genomic_DNA"/>
</dbReference>